<keyword evidence="3" id="KW-0645">Protease</keyword>
<dbReference type="EMBL" id="CP058909">
    <property type="protein sequence ID" value="QLH84819.1"/>
    <property type="molecule type" value="Genomic_DNA"/>
</dbReference>
<accession>A0A7D5PH47</accession>
<dbReference type="GeneID" id="56086070"/>
<keyword evidence="1" id="KW-0812">Transmembrane</keyword>
<name>A0A7D5PH47_9EURY</name>
<dbReference type="Proteomes" id="UP000509346">
    <property type="component" value="Chromosome"/>
</dbReference>
<dbReference type="GO" id="GO:0006508">
    <property type="term" value="P:proteolysis"/>
    <property type="evidence" value="ECO:0007669"/>
    <property type="project" value="UniProtKB-KW"/>
</dbReference>
<feature type="domain" description="CAAX prenyl protease 2/Lysostaphin resistance protein A-like" evidence="2">
    <location>
        <begin position="97"/>
        <end position="190"/>
    </location>
</feature>
<dbReference type="KEGG" id="hpel:HZS54_25735"/>
<evidence type="ECO:0000256" key="1">
    <source>
        <dbReference type="SAM" id="Phobius"/>
    </source>
</evidence>
<dbReference type="AlphaFoldDB" id="A0A7D5PH47"/>
<dbReference type="OrthoDB" id="381438at2157"/>
<keyword evidence="3" id="KW-0378">Hydrolase</keyword>
<feature type="transmembrane region" description="Helical" evidence="1">
    <location>
        <begin position="133"/>
        <end position="152"/>
    </location>
</feature>
<dbReference type="Pfam" id="PF02517">
    <property type="entry name" value="Rce1-like"/>
    <property type="match status" value="1"/>
</dbReference>
<gene>
    <name evidence="3" type="ORF">HZS54_25735</name>
</gene>
<evidence type="ECO:0000313" key="3">
    <source>
        <dbReference type="EMBL" id="QLH84819.1"/>
    </source>
</evidence>
<dbReference type="RefSeq" id="WP_179919896.1">
    <property type="nucleotide sequence ID" value="NZ_CP058909.1"/>
</dbReference>
<protein>
    <submittedName>
        <fullName evidence="3">CPBP family intramembrane metalloprotease</fullName>
    </submittedName>
</protein>
<organism evidence="3 4">
    <name type="scientific">Halosimplex pelagicum</name>
    <dbReference type="NCBI Taxonomy" id="869886"/>
    <lineage>
        <taxon>Archaea</taxon>
        <taxon>Methanobacteriati</taxon>
        <taxon>Methanobacteriota</taxon>
        <taxon>Stenosarchaea group</taxon>
        <taxon>Halobacteria</taxon>
        <taxon>Halobacteriales</taxon>
        <taxon>Haloarculaceae</taxon>
        <taxon>Halosimplex</taxon>
    </lineage>
</organism>
<proteinExistence type="predicted"/>
<reference evidence="3 4" key="1">
    <citation type="submission" date="2020-07" db="EMBL/GenBank/DDBJ databases">
        <title>Halosimplex litoreum sp. nov. and Halosimplex rubrum sp. nov., isolated from different salt environments.</title>
        <authorList>
            <person name="Cui H."/>
        </authorList>
    </citation>
    <scope>NUCLEOTIDE SEQUENCE [LARGE SCALE GENOMIC DNA]</scope>
    <source>
        <strain evidence="3 4">R2</strain>
    </source>
</reference>
<dbReference type="GO" id="GO:0004175">
    <property type="term" value="F:endopeptidase activity"/>
    <property type="evidence" value="ECO:0007669"/>
    <property type="project" value="UniProtKB-ARBA"/>
</dbReference>
<dbReference type="GO" id="GO:0008237">
    <property type="term" value="F:metallopeptidase activity"/>
    <property type="evidence" value="ECO:0007669"/>
    <property type="project" value="UniProtKB-KW"/>
</dbReference>
<dbReference type="GO" id="GO:0080120">
    <property type="term" value="P:CAAX-box protein maturation"/>
    <property type="evidence" value="ECO:0007669"/>
    <property type="project" value="UniProtKB-ARBA"/>
</dbReference>
<keyword evidence="4" id="KW-1185">Reference proteome</keyword>
<evidence type="ECO:0000313" key="4">
    <source>
        <dbReference type="Proteomes" id="UP000509346"/>
    </source>
</evidence>
<feature type="transmembrane region" description="Helical" evidence="1">
    <location>
        <begin position="29"/>
        <end position="47"/>
    </location>
</feature>
<feature type="transmembrane region" description="Helical" evidence="1">
    <location>
        <begin position="172"/>
        <end position="197"/>
    </location>
</feature>
<evidence type="ECO:0000259" key="2">
    <source>
        <dbReference type="Pfam" id="PF02517"/>
    </source>
</evidence>
<dbReference type="InterPro" id="IPR003675">
    <property type="entry name" value="Rce1/LyrA-like_dom"/>
</dbReference>
<keyword evidence="1" id="KW-1133">Transmembrane helix</keyword>
<keyword evidence="1" id="KW-0472">Membrane</keyword>
<keyword evidence="3" id="KW-0482">Metalloprotease</keyword>
<sequence length="281" mass="31422">MLPVEIAATSWQVVTAWVAQIRNGDPESILLAWGLTIVANLVLPRYLRRLRVRFRLLCERYGLRNERSGKRSADPPTVTTEQLKRAETANTQVSAADLWWTVETVVLMPVLEEIVFRGVPVLLARQTTGFTDIAVLVAMAATVVWAYLHVYFDQTPFLLPNLLSGLLLLYLWLHGLGHVAIGLHMLTNLVYVFGLVVRRFVRIVHPNVLAAGEEHWVTVSPHRKPSRGLYRATTKDGRRVDVTDVTPGETCLVRVATAGLRTKAYPVREAEAEGTDGPTDR</sequence>